<dbReference type="InterPro" id="IPR006311">
    <property type="entry name" value="TAT_signal"/>
</dbReference>
<accession>A0ABW2PJ20</accession>
<evidence type="ECO:0000259" key="4">
    <source>
        <dbReference type="Pfam" id="PF02638"/>
    </source>
</evidence>
<dbReference type="Pfam" id="PF02638">
    <property type="entry name" value="GHL10"/>
    <property type="match status" value="1"/>
</dbReference>
<evidence type="ECO:0000313" key="5">
    <source>
        <dbReference type="EMBL" id="MFC7387950.1"/>
    </source>
</evidence>
<feature type="chain" id="PRO_5046793195" evidence="3">
    <location>
        <begin position="33"/>
        <end position="577"/>
    </location>
</feature>
<dbReference type="PANTHER" id="PTHR43405:SF1">
    <property type="entry name" value="GLYCOSYL HYDROLASE DIGH"/>
    <property type="match status" value="1"/>
</dbReference>
<dbReference type="InterPro" id="IPR052177">
    <property type="entry name" value="Divisome_Glycosyl_Hydrolase"/>
</dbReference>
<dbReference type="SUPFAM" id="SSF51445">
    <property type="entry name" value="(Trans)glycosidases"/>
    <property type="match status" value="1"/>
</dbReference>
<feature type="region of interest" description="Disordered" evidence="2">
    <location>
        <begin position="483"/>
        <end position="577"/>
    </location>
</feature>
<dbReference type="GO" id="GO:0016787">
    <property type="term" value="F:hydrolase activity"/>
    <property type="evidence" value="ECO:0007669"/>
    <property type="project" value="UniProtKB-KW"/>
</dbReference>
<dbReference type="EMBL" id="JBHTCG010000048">
    <property type="protein sequence ID" value="MFC7387950.1"/>
    <property type="molecule type" value="Genomic_DNA"/>
</dbReference>
<feature type="domain" description="Glycosyl hydrolase-like 10" evidence="4">
    <location>
        <begin position="62"/>
        <end position="373"/>
    </location>
</feature>
<evidence type="ECO:0000256" key="2">
    <source>
        <dbReference type="SAM" id="MobiDB-lite"/>
    </source>
</evidence>
<evidence type="ECO:0000313" key="6">
    <source>
        <dbReference type="Proteomes" id="UP001596496"/>
    </source>
</evidence>
<keyword evidence="5" id="KW-0378">Hydrolase</keyword>
<feature type="compositionally biased region" description="Low complexity" evidence="2">
    <location>
        <begin position="488"/>
        <end position="513"/>
    </location>
</feature>
<organism evidence="5 6">
    <name type="scientific">Sphaerisporangium rhizosphaerae</name>
    <dbReference type="NCBI Taxonomy" id="2269375"/>
    <lineage>
        <taxon>Bacteria</taxon>
        <taxon>Bacillati</taxon>
        <taxon>Actinomycetota</taxon>
        <taxon>Actinomycetes</taxon>
        <taxon>Streptosporangiales</taxon>
        <taxon>Streptosporangiaceae</taxon>
        <taxon>Sphaerisporangium</taxon>
    </lineage>
</organism>
<dbReference type="InterPro" id="IPR003790">
    <property type="entry name" value="GHL10"/>
</dbReference>
<keyword evidence="6" id="KW-1185">Reference proteome</keyword>
<dbReference type="PANTHER" id="PTHR43405">
    <property type="entry name" value="GLYCOSYL HYDROLASE DIGH"/>
    <property type="match status" value="1"/>
</dbReference>
<dbReference type="Proteomes" id="UP001596496">
    <property type="component" value="Unassembled WGS sequence"/>
</dbReference>
<evidence type="ECO:0000256" key="1">
    <source>
        <dbReference type="ARBA" id="ARBA00022729"/>
    </source>
</evidence>
<reference evidence="6" key="1">
    <citation type="journal article" date="2019" name="Int. J. Syst. Evol. Microbiol.">
        <title>The Global Catalogue of Microorganisms (GCM) 10K type strain sequencing project: providing services to taxonomists for standard genome sequencing and annotation.</title>
        <authorList>
            <consortium name="The Broad Institute Genomics Platform"/>
            <consortium name="The Broad Institute Genome Sequencing Center for Infectious Disease"/>
            <person name="Wu L."/>
            <person name="Ma J."/>
        </authorList>
    </citation>
    <scope>NUCLEOTIDE SEQUENCE [LARGE SCALE GENOMIC DNA]</scope>
    <source>
        <strain evidence="6">CECT 7649</strain>
    </source>
</reference>
<gene>
    <name evidence="5" type="ORF">ACFQSB_37470</name>
</gene>
<dbReference type="PROSITE" id="PS51318">
    <property type="entry name" value="TAT"/>
    <property type="match status" value="1"/>
</dbReference>
<sequence length="577" mass="62204">MNSRPLTRRAVLGGLAAAALSPVALGQAQARAAGAVPLTGPRGAGAAHASPGGAVDGPSARQMRGMWIASVVNINWPSRTGLTVEQQKSEFVSWLDFARSRRLNAVFVQVRPTADAFWPSRYEPWSQYLTGVQGQDPGYDPLRFMVQAAHEGGLAFHAWFNPYRVSMQADLEQLVPDHPARQNPAWPVAYGGKLYYNPGLPEVRAFVQDAIMDAVERYDIDGVHFDDYFYPYPVAGQEFDDAEAYADHGTGFPDKAAWRRHNVNLLIEEMSERVREAKPEVQWGVSPFGIWRNATTDPLGSATSGSQSYDSQHADTRLWVKRGWLDYVAPQIYWNIGLPVADYAVLAPWWAQVVAGTGTQLWVGQAAYKVGVAGQPAAWQDPAELSRHLTLNLDHPEIGGDIYYSAGDLRADRLGSTTRLVADHYARPALLPVLPRLASGPRPKTPVLTQARTAAGGGVALSFQAAGRPEPWLYAVYRFDEEDPAPAPTATGGPEPTAAGSPPAPATRGAAHAGAGGHGGRDGCDPEELAAHLVAVVPGGRRAQYTDPAGGRGSHYRVTALDRANRQSPPSPARRAL</sequence>
<name>A0ABW2PJ20_9ACTN</name>
<proteinExistence type="predicted"/>
<dbReference type="Gene3D" id="3.20.20.80">
    <property type="entry name" value="Glycosidases"/>
    <property type="match status" value="1"/>
</dbReference>
<protein>
    <submittedName>
        <fullName evidence="5">Glycoside hydrolase family 10 protein</fullName>
    </submittedName>
</protein>
<keyword evidence="1 3" id="KW-0732">Signal</keyword>
<feature type="signal peptide" evidence="3">
    <location>
        <begin position="1"/>
        <end position="32"/>
    </location>
</feature>
<dbReference type="RefSeq" id="WP_380831889.1">
    <property type="nucleotide sequence ID" value="NZ_JBHTCG010000048.1"/>
</dbReference>
<evidence type="ECO:0000256" key="3">
    <source>
        <dbReference type="SAM" id="SignalP"/>
    </source>
</evidence>
<comment type="caution">
    <text evidence="5">The sequence shown here is derived from an EMBL/GenBank/DDBJ whole genome shotgun (WGS) entry which is preliminary data.</text>
</comment>
<dbReference type="InterPro" id="IPR017853">
    <property type="entry name" value="GH"/>
</dbReference>